<feature type="domain" description="eIF3a PCI" evidence="7">
    <location>
        <begin position="9"/>
        <end position="78"/>
    </location>
</feature>
<feature type="compositionally biased region" description="Pro residues" evidence="6">
    <location>
        <begin position="921"/>
        <end position="931"/>
    </location>
</feature>
<evidence type="ECO:0000256" key="1">
    <source>
        <dbReference type="ARBA" id="ARBA00004496"/>
    </source>
</evidence>
<proteinExistence type="predicted"/>
<dbReference type="GO" id="GO:0003743">
    <property type="term" value="F:translation initiation factor activity"/>
    <property type="evidence" value="ECO:0007669"/>
    <property type="project" value="UniProtKB-KW"/>
</dbReference>
<feature type="compositionally biased region" description="Basic and acidic residues" evidence="6">
    <location>
        <begin position="854"/>
        <end position="889"/>
    </location>
</feature>
<evidence type="ECO:0000259" key="7">
    <source>
        <dbReference type="Pfam" id="PF22591"/>
    </source>
</evidence>
<dbReference type="GO" id="GO:0001732">
    <property type="term" value="P:formation of cytoplasmic translation initiation complex"/>
    <property type="evidence" value="ECO:0007669"/>
    <property type="project" value="TreeGrafter"/>
</dbReference>
<sequence>MQASTSVWSKTYEGIMFKLVALCVELRRPIALKESLHRYRALCGPANVQSLEVVLMHAVQLTEQAIEAARAHAADNYQAGAVTVTDQVHMNGDKANDDDEEASVEEAEAEEEEELGGTEDEDTQPHWGAEMPANLLLEASGMSTSRSRTDRQLLVPTLLFAWEVFRTALDISKNSPRLETCYYEVAKRAFAFASKFQRAAEFRRLCDLLRQHLTSLLRYPARVGTPEVQLSNPATMQRFLEVRFLQLDGAIQMENWQEAYRTVEDVHELFSLNKRPPPREMMMHYYDKLATIFWVADNYLLHALALYRLWVLQAGNREGATTEAIAELAHRLVAATLCVPCSEHSLQAPYLDVFMEPAAVTHGEATRHAKMLALLGWPAPATAMAGTSSKAANGQVAPTSRPWLMQELVAQDVLAVCVAPLQRLFQEVAADEDAIDMPTPSRFSGTAGALGEAVQALTAYASESTEGAAAPADVRRALQPYLQPLHRAAIGGILARVCALYASIRLERLLALMSFMPAAEAQRVALEYIKADRLGLRLDYRAGCAVVEQPPHELEAVGNAAAVLSARLREGMKWVTGRQPVADSAEERQLACLADRTDAVRVETEGRQARERRQQLEAAEADAEARAEHIEREERRQAQLEEARAVERQKRRAAEEAQRREVEQIRREMEEREQQEIRRLQAEMEARKRAGVSAAVAAAGLSVNAPTPGSLRGDAPADWSADALLGIAGGGSGDDAAPVGPDGTKLSRQDILLRQQQEQLTQRRELAQKLSGLARRLDYMDRALHERQAPKLEAHHREVTAQIIERRRSAAAKRIEQLREQYERDRAEKQRLEPVFLSAVYRDAVQRIRHEAERRAHEDRLRRERRQREQAQEREREKEQMDAVAHEEAPAPAPPPPSSARAPETPASTGIGRPDGAAAERPPPPPPPTAPPSAASRGYVPPHLRRAQAPPSDTRQPPPAVRRNVGFGFGAQRGA</sequence>
<keyword evidence="4" id="KW-0694">RNA-binding</keyword>
<feature type="region of interest" description="Disordered" evidence="6">
    <location>
        <begin position="604"/>
        <end position="643"/>
    </location>
</feature>
<feature type="compositionally biased region" description="Basic and acidic residues" evidence="6">
    <location>
        <begin position="604"/>
        <end position="615"/>
    </location>
</feature>
<evidence type="ECO:0000313" key="8">
    <source>
        <dbReference type="EMBL" id="KAK4538638.1"/>
    </source>
</evidence>
<keyword evidence="5" id="KW-0648">Protein biosynthesis</keyword>
<reference evidence="8 9" key="1">
    <citation type="submission" date="2022-07" db="EMBL/GenBank/DDBJ databases">
        <title>Genome-wide signatures of adaptation to extreme environments.</title>
        <authorList>
            <person name="Cho C.H."/>
            <person name="Yoon H.S."/>
        </authorList>
    </citation>
    <scope>NUCLEOTIDE SEQUENCE [LARGE SCALE GENOMIC DNA]</scope>
    <source>
        <strain evidence="8 9">DBV 063 E5</strain>
    </source>
</reference>
<feature type="region of interest" description="Disordered" evidence="6">
    <location>
        <begin position="90"/>
        <end position="127"/>
    </location>
</feature>
<protein>
    <recommendedName>
        <fullName evidence="7">eIF3a PCI domain-containing protein</fullName>
    </recommendedName>
</protein>
<gene>
    <name evidence="8" type="ORF">CDCA_CDCA19G4663</name>
</gene>
<dbReference type="Pfam" id="PF22591">
    <property type="entry name" value="eIF3a_PCI_TPR-like"/>
    <property type="match status" value="2"/>
</dbReference>
<evidence type="ECO:0000256" key="3">
    <source>
        <dbReference type="ARBA" id="ARBA00022540"/>
    </source>
</evidence>
<evidence type="ECO:0000256" key="6">
    <source>
        <dbReference type="SAM" id="MobiDB-lite"/>
    </source>
</evidence>
<comment type="caution">
    <text evidence="8">The sequence shown here is derived from an EMBL/GenBank/DDBJ whole genome shotgun (WGS) entry which is preliminary data.</text>
</comment>
<dbReference type="FunFam" id="4.10.860.10:FF:000001">
    <property type="entry name" value="Eukaryotic translation initiation factor 3 subunit A"/>
    <property type="match status" value="1"/>
</dbReference>
<keyword evidence="2" id="KW-0963">Cytoplasm</keyword>
<dbReference type="PANTHER" id="PTHR14005">
    <property type="entry name" value="EUKARYOTIC TRANSLATION INITIATION FACTOR 3, THETA SUBUNIT"/>
    <property type="match status" value="1"/>
</dbReference>
<evidence type="ECO:0000313" key="9">
    <source>
        <dbReference type="Proteomes" id="UP001301350"/>
    </source>
</evidence>
<evidence type="ECO:0000256" key="2">
    <source>
        <dbReference type="ARBA" id="ARBA00022490"/>
    </source>
</evidence>
<accession>A0AAV9J3N6</accession>
<organism evidence="8 9">
    <name type="scientific">Cyanidium caldarium</name>
    <name type="common">Red alga</name>
    <dbReference type="NCBI Taxonomy" id="2771"/>
    <lineage>
        <taxon>Eukaryota</taxon>
        <taxon>Rhodophyta</taxon>
        <taxon>Bangiophyceae</taxon>
        <taxon>Cyanidiales</taxon>
        <taxon>Cyanidiaceae</taxon>
        <taxon>Cyanidium</taxon>
    </lineage>
</organism>
<dbReference type="InterPro" id="IPR054711">
    <property type="entry name" value="eIF3a_PCI_TPR-like"/>
</dbReference>
<feature type="region of interest" description="Disordered" evidence="6">
    <location>
        <begin position="854"/>
        <end position="975"/>
    </location>
</feature>
<dbReference type="Gene3D" id="4.10.860.10">
    <property type="entry name" value="UVR domain"/>
    <property type="match status" value="1"/>
</dbReference>
<dbReference type="GO" id="GO:0003729">
    <property type="term" value="F:mRNA binding"/>
    <property type="evidence" value="ECO:0007669"/>
    <property type="project" value="TreeGrafter"/>
</dbReference>
<dbReference type="GO" id="GO:0071540">
    <property type="term" value="C:eukaryotic translation initiation factor 3 complex, eIF3e"/>
    <property type="evidence" value="ECO:0007669"/>
    <property type="project" value="TreeGrafter"/>
</dbReference>
<feature type="compositionally biased region" description="Low complexity" evidence="6">
    <location>
        <begin position="899"/>
        <end position="920"/>
    </location>
</feature>
<feature type="compositionally biased region" description="Acidic residues" evidence="6">
    <location>
        <begin position="96"/>
        <end position="122"/>
    </location>
</feature>
<dbReference type="Proteomes" id="UP001301350">
    <property type="component" value="Unassembled WGS sequence"/>
</dbReference>
<dbReference type="PANTHER" id="PTHR14005:SF0">
    <property type="entry name" value="EUKARYOTIC TRANSLATION INITIATION FACTOR 3 SUBUNIT A"/>
    <property type="match status" value="1"/>
</dbReference>
<dbReference type="GO" id="GO:0043614">
    <property type="term" value="C:multi-eIF complex"/>
    <property type="evidence" value="ECO:0007669"/>
    <property type="project" value="TreeGrafter"/>
</dbReference>
<feature type="compositionally biased region" description="Basic and acidic residues" evidence="6">
    <location>
        <begin position="623"/>
        <end position="643"/>
    </location>
</feature>
<evidence type="ECO:0000256" key="4">
    <source>
        <dbReference type="ARBA" id="ARBA00022884"/>
    </source>
</evidence>
<dbReference type="EMBL" id="JANCYW010000019">
    <property type="protein sequence ID" value="KAK4538638.1"/>
    <property type="molecule type" value="Genomic_DNA"/>
</dbReference>
<dbReference type="InterPro" id="IPR027512">
    <property type="entry name" value="EIF3A"/>
</dbReference>
<evidence type="ECO:0000256" key="5">
    <source>
        <dbReference type="ARBA" id="ARBA00022917"/>
    </source>
</evidence>
<feature type="domain" description="eIF3a PCI" evidence="7">
    <location>
        <begin position="101"/>
        <end position="376"/>
    </location>
</feature>
<dbReference type="Gene3D" id="1.25.40.860">
    <property type="match status" value="1"/>
</dbReference>
<comment type="subcellular location">
    <subcellularLocation>
        <location evidence="1">Cytoplasm</location>
    </subcellularLocation>
</comment>
<dbReference type="GO" id="GO:0002188">
    <property type="term" value="P:translation reinitiation"/>
    <property type="evidence" value="ECO:0007669"/>
    <property type="project" value="TreeGrafter"/>
</dbReference>
<dbReference type="GO" id="GO:0071541">
    <property type="term" value="C:eukaryotic translation initiation factor 3 complex, eIF3m"/>
    <property type="evidence" value="ECO:0007669"/>
    <property type="project" value="TreeGrafter"/>
</dbReference>
<keyword evidence="9" id="KW-1185">Reference proteome</keyword>
<keyword evidence="3" id="KW-0396">Initiation factor</keyword>
<name>A0AAV9J3N6_CYACA</name>
<dbReference type="AlphaFoldDB" id="A0AAV9J3N6"/>